<dbReference type="InterPro" id="IPR008271">
    <property type="entry name" value="Ser/Thr_kinase_AS"/>
</dbReference>
<comment type="catalytic activity">
    <reaction evidence="12">
        <text>L-seryl-[protein] + ATP = O-phospho-L-seryl-[protein] + ADP + H(+)</text>
        <dbReference type="Rhea" id="RHEA:17989"/>
        <dbReference type="Rhea" id="RHEA-COMP:9863"/>
        <dbReference type="Rhea" id="RHEA-COMP:11604"/>
        <dbReference type="ChEBI" id="CHEBI:15378"/>
        <dbReference type="ChEBI" id="CHEBI:29999"/>
        <dbReference type="ChEBI" id="CHEBI:30616"/>
        <dbReference type="ChEBI" id="CHEBI:83421"/>
        <dbReference type="ChEBI" id="CHEBI:456216"/>
        <dbReference type="EC" id="2.7.11.1"/>
    </reaction>
</comment>
<dbReference type="SUPFAM" id="SSF56112">
    <property type="entry name" value="Protein kinase-like (PK-like)"/>
    <property type="match status" value="1"/>
</dbReference>
<evidence type="ECO:0000256" key="7">
    <source>
        <dbReference type="ARBA" id="ARBA00022741"/>
    </source>
</evidence>
<keyword evidence="3" id="KW-0963">Cytoplasm</keyword>
<dbReference type="SMART" id="SM00220">
    <property type="entry name" value="S_TKc"/>
    <property type="match status" value="1"/>
</dbReference>
<evidence type="ECO:0000313" key="15">
    <source>
        <dbReference type="Proteomes" id="UP001567538"/>
    </source>
</evidence>
<dbReference type="EMBL" id="JBEAFC010000009">
    <property type="protein sequence ID" value="KAL1541507.1"/>
    <property type="molecule type" value="Genomic_DNA"/>
</dbReference>
<evidence type="ECO:0000256" key="12">
    <source>
        <dbReference type="ARBA" id="ARBA00048679"/>
    </source>
</evidence>
<keyword evidence="7" id="KW-0547">Nucleotide-binding</keyword>
<comment type="caution">
    <text evidence="14">The sequence shown here is derived from an EMBL/GenBank/DDBJ whole genome shotgun (WGS) entry which is preliminary data.</text>
</comment>
<evidence type="ECO:0000256" key="3">
    <source>
        <dbReference type="ARBA" id="ARBA00022490"/>
    </source>
</evidence>
<keyword evidence="8" id="KW-0418">Kinase</keyword>
<evidence type="ECO:0000256" key="2">
    <source>
        <dbReference type="ARBA" id="ARBA00012513"/>
    </source>
</evidence>
<reference evidence="14 15" key="1">
    <citation type="submission" date="2024-06" db="EMBL/GenBank/DDBJ databases">
        <title>A chromosome level genome sequence of Diviner's sage (Salvia divinorum).</title>
        <authorList>
            <person name="Ford S.A."/>
            <person name="Ro D.-K."/>
            <person name="Ness R.W."/>
            <person name="Phillips M.A."/>
        </authorList>
    </citation>
    <scope>NUCLEOTIDE SEQUENCE [LARGE SCALE GENOMIC DNA]</scope>
    <source>
        <strain evidence="14">SAF-2024a</strain>
        <tissue evidence="14">Leaf</tissue>
    </source>
</reference>
<dbReference type="InterPro" id="IPR051681">
    <property type="entry name" value="Ser/Thr_Kinases-Pseudokinases"/>
</dbReference>
<evidence type="ECO:0000313" key="14">
    <source>
        <dbReference type="EMBL" id="KAL1541507.1"/>
    </source>
</evidence>
<dbReference type="Gene3D" id="3.30.200.20">
    <property type="entry name" value="Phosphorylase Kinase, domain 1"/>
    <property type="match status" value="1"/>
</dbReference>
<evidence type="ECO:0000256" key="8">
    <source>
        <dbReference type="ARBA" id="ARBA00022777"/>
    </source>
</evidence>
<dbReference type="GO" id="GO:0001659">
    <property type="term" value="P:temperature homeostasis"/>
    <property type="evidence" value="ECO:0007669"/>
    <property type="project" value="UniProtKB-ARBA"/>
</dbReference>
<dbReference type="Pfam" id="PF07714">
    <property type="entry name" value="PK_Tyr_Ser-Thr"/>
    <property type="match status" value="1"/>
</dbReference>
<dbReference type="PANTHER" id="PTHR44329">
    <property type="entry name" value="SERINE/THREONINE-PROTEIN KINASE TNNI3K-RELATED"/>
    <property type="match status" value="1"/>
</dbReference>
<evidence type="ECO:0000259" key="13">
    <source>
        <dbReference type="PROSITE" id="PS50011"/>
    </source>
</evidence>
<evidence type="ECO:0000256" key="10">
    <source>
        <dbReference type="ARBA" id="ARBA00023137"/>
    </source>
</evidence>
<accession>A0ABD1GBL5</accession>
<keyword evidence="10" id="KW-0829">Tyrosine-protein kinase</keyword>
<dbReference type="AlphaFoldDB" id="A0ABD1GBL5"/>
<dbReference type="InterPro" id="IPR001245">
    <property type="entry name" value="Ser-Thr/Tyr_kinase_cat_dom"/>
</dbReference>
<sequence>MEKSSNGFVRADQIDLKSLDEQLERHLNRALTLEKSRKSQDDFSHSSALPSFSASTAAVVRRPRQEWEIDPSKLIIKSVLARGTFGTVHRGIYDGQDVAVKLLDWGEEGHRTEAEIQSLRAAFTQEVAVWHKLDHPNVTKFIGATMGSSGLNIQTESGHIGMPSNICCVVVEYLPGGALKSYLIKFRRKKLAFKVVVQMALDLARGLSYLHSQKIVHRDVKTENMLLDKSRTVKIADFGVARIEASNPNDMTGETGTLGYMAPEVLNGNPYNRKCDVYSFGICLWEIYCCDMPYPDLSFSEVTSAVVQQNLRPDIPRCCPSSLANVMKRCWDANPDKRPEMDEVVAMIEAIDTSKGGGMIPVDQQQGCLCFRTKRGP</sequence>
<keyword evidence="6" id="KW-0808">Transferase</keyword>
<keyword evidence="5" id="KW-0597">Phosphoprotein</keyword>
<keyword evidence="15" id="KW-1185">Reference proteome</keyword>
<dbReference type="FunFam" id="3.30.200.20:FF:000034">
    <property type="entry name" value="Kinase suppressor of Ras 1"/>
    <property type="match status" value="1"/>
</dbReference>
<dbReference type="InterPro" id="IPR011009">
    <property type="entry name" value="Kinase-like_dom_sf"/>
</dbReference>
<proteinExistence type="predicted"/>
<dbReference type="EC" id="2.7.11.1" evidence="2"/>
<dbReference type="Proteomes" id="UP001567538">
    <property type="component" value="Unassembled WGS sequence"/>
</dbReference>
<keyword evidence="9" id="KW-0067">ATP-binding</keyword>
<name>A0ABD1GBL5_SALDI</name>
<dbReference type="InterPro" id="IPR000719">
    <property type="entry name" value="Prot_kinase_dom"/>
</dbReference>
<feature type="domain" description="Protein kinase" evidence="13">
    <location>
        <begin position="74"/>
        <end position="351"/>
    </location>
</feature>
<dbReference type="GO" id="GO:0005829">
    <property type="term" value="C:cytosol"/>
    <property type="evidence" value="ECO:0007669"/>
    <property type="project" value="UniProtKB-SubCell"/>
</dbReference>
<evidence type="ECO:0000256" key="4">
    <source>
        <dbReference type="ARBA" id="ARBA00022527"/>
    </source>
</evidence>
<dbReference type="GO" id="GO:0010114">
    <property type="term" value="P:response to red light"/>
    <property type="evidence" value="ECO:0007669"/>
    <property type="project" value="UniProtKB-ARBA"/>
</dbReference>
<dbReference type="GO" id="GO:0004674">
    <property type="term" value="F:protein serine/threonine kinase activity"/>
    <property type="evidence" value="ECO:0007669"/>
    <property type="project" value="UniProtKB-KW"/>
</dbReference>
<dbReference type="FunFam" id="1.10.510.10:FF:000310">
    <property type="entry name" value="Serine/threonine-protein kinase HT1"/>
    <property type="match status" value="1"/>
</dbReference>
<dbReference type="PROSITE" id="PS00108">
    <property type="entry name" value="PROTEIN_KINASE_ST"/>
    <property type="match status" value="1"/>
</dbReference>
<dbReference type="GO" id="GO:0071244">
    <property type="term" value="P:cellular response to carbon dioxide"/>
    <property type="evidence" value="ECO:0007669"/>
    <property type="project" value="UniProtKB-ARBA"/>
</dbReference>
<dbReference type="PROSITE" id="PS50011">
    <property type="entry name" value="PROTEIN_KINASE_DOM"/>
    <property type="match status" value="1"/>
</dbReference>
<dbReference type="GO" id="GO:0005524">
    <property type="term" value="F:ATP binding"/>
    <property type="evidence" value="ECO:0007669"/>
    <property type="project" value="UniProtKB-KW"/>
</dbReference>
<gene>
    <name evidence="14" type="ORF">AAHA92_25719</name>
</gene>
<dbReference type="Gene3D" id="1.10.510.10">
    <property type="entry name" value="Transferase(Phosphotransferase) domain 1"/>
    <property type="match status" value="1"/>
</dbReference>
<comment type="subcellular location">
    <subcellularLocation>
        <location evidence="1">Cytoplasm</location>
        <location evidence="1">Cytosol</location>
    </subcellularLocation>
</comment>
<dbReference type="GO" id="GO:0009637">
    <property type="term" value="P:response to blue light"/>
    <property type="evidence" value="ECO:0007669"/>
    <property type="project" value="UniProtKB-ARBA"/>
</dbReference>
<keyword evidence="4" id="KW-0723">Serine/threonine-protein kinase</keyword>
<comment type="catalytic activity">
    <reaction evidence="11">
        <text>L-threonyl-[protein] + ATP = O-phospho-L-threonyl-[protein] + ADP + H(+)</text>
        <dbReference type="Rhea" id="RHEA:46608"/>
        <dbReference type="Rhea" id="RHEA-COMP:11060"/>
        <dbReference type="Rhea" id="RHEA-COMP:11605"/>
        <dbReference type="ChEBI" id="CHEBI:15378"/>
        <dbReference type="ChEBI" id="CHEBI:30013"/>
        <dbReference type="ChEBI" id="CHEBI:30616"/>
        <dbReference type="ChEBI" id="CHEBI:61977"/>
        <dbReference type="ChEBI" id="CHEBI:456216"/>
        <dbReference type="EC" id="2.7.11.1"/>
    </reaction>
</comment>
<dbReference type="PANTHER" id="PTHR44329:SF280">
    <property type="entry name" value="PROTEIN KINASE"/>
    <property type="match status" value="1"/>
</dbReference>
<evidence type="ECO:0000256" key="9">
    <source>
        <dbReference type="ARBA" id="ARBA00022840"/>
    </source>
</evidence>
<organism evidence="14 15">
    <name type="scientific">Salvia divinorum</name>
    <name type="common">Maria pastora</name>
    <name type="synonym">Diviner's sage</name>
    <dbReference type="NCBI Taxonomy" id="28513"/>
    <lineage>
        <taxon>Eukaryota</taxon>
        <taxon>Viridiplantae</taxon>
        <taxon>Streptophyta</taxon>
        <taxon>Embryophyta</taxon>
        <taxon>Tracheophyta</taxon>
        <taxon>Spermatophyta</taxon>
        <taxon>Magnoliopsida</taxon>
        <taxon>eudicotyledons</taxon>
        <taxon>Gunneridae</taxon>
        <taxon>Pentapetalae</taxon>
        <taxon>asterids</taxon>
        <taxon>lamiids</taxon>
        <taxon>Lamiales</taxon>
        <taxon>Lamiaceae</taxon>
        <taxon>Nepetoideae</taxon>
        <taxon>Mentheae</taxon>
        <taxon>Salviinae</taxon>
        <taxon>Salvia</taxon>
        <taxon>Salvia subgen. Calosphace</taxon>
    </lineage>
</organism>
<protein>
    <recommendedName>
        <fullName evidence="2">non-specific serine/threonine protein kinase</fullName>
        <ecNumber evidence="2">2.7.11.1</ecNumber>
    </recommendedName>
</protein>
<evidence type="ECO:0000256" key="5">
    <source>
        <dbReference type="ARBA" id="ARBA00022553"/>
    </source>
</evidence>
<evidence type="ECO:0000256" key="6">
    <source>
        <dbReference type="ARBA" id="ARBA00022679"/>
    </source>
</evidence>
<evidence type="ECO:0000256" key="1">
    <source>
        <dbReference type="ARBA" id="ARBA00004514"/>
    </source>
</evidence>
<evidence type="ECO:0000256" key="11">
    <source>
        <dbReference type="ARBA" id="ARBA00047899"/>
    </source>
</evidence>
<dbReference type="CDD" id="cd13999">
    <property type="entry name" value="STKc_MAP3K-like"/>
    <property type="match status" value="1"/>
</dbReference>
<dbReference type="GO" id="GO:0004713">
    <property type="term" value="F:protein tyrosine kinase activity"/>
    <property type="evidence" value="ECO:0007669"/>
    <property type="project" value="UniProtKB-KW"/>
</dbReference>
<dbReference type="PRINTS" id="PR00109">
    <property type="entry name" value="TYRKINASE"/>
</dbReference>
<dbReference type="GO" id="GO:1902456">
    <property type="term" value="P:regulation of stomatal opening"/>
    <property type="evidence" value="ECO:0007669"/>
    <property type="project" value="UniProtKB-ARBA"/>
</dbReference>